<dbReference type="GO" id="GO:0006633">
    <property type="term" value="P:fatty acid biosynthetic process"/>
    <property type="evidence" value="ECO:0007669"/>
    <property type="project" value="UniProtKB-UniRule"/>
</dbReference>
<evidence type="ECO:0000256" key="5">
    <source>
        <dbReference type="ARBA" id="ARBA00022842"/>
    </source>
</evidence>
<name>A0A6M4MDP5_9ALTE</name>
<keyword evidence="4 10" id="KW-0276">Fatty acid metabolism</keyword>
<dbReference type="GO" id="GO:0005737">
    <property type="term" value="C:cytoplasm"/>
    <property type="evidence" value="ECO:0007669"/>
    <property type="project" value="UniProtKB-SubCell"/>
</dbReference>
<evidence type="ECO:0000256" key="7">
    <source>
        <dbReference type="ARBA" id="ARBA00023160"/>
    </source>
</evidence>
<dbReference type="InterPro" id="IPR008278">
    <property type="entry name" value="4-PPantetheinyl_Trfase_dom"/>
</dbReference>
<keyword evidence="3 10" id="KW-0479">Metal-binding</keyword>
<dbReference type="OrthoDB" id="517356at2"/>
<comment type="similarity">
    <text evidence="10">Belongs to the P-Pant transferase superfamily. AcpS family.</text>
</comment>
<keyword evidence="5 10" id="KW-0460">Magnesium</keyword>
<dbReference type="KEGG" id="apel:CA267_005480"/>
<evidence type="ECO:0000313" key="12">
    <source>
        <dbReference type="EMBL" id="QJR80266.1"/>
    </source>
</evidence>
<dbReference type="AlphaFoldDB" id="A0A6M4MDP5"/>
<dbReference type="EC" id="2.7.8.7" evidence="10"/>
<evidence type="ECO:0000256" key="2">
    <source>
        <dbReference type="ARBA" id="ARBA00022679"/>
    </source>
</evidence>
<dbReference type="InterPro" id="IPR002582">
    <property type="entry name" value="ACPS"/>
</dbReference>
<feature type="binding site" evidence="10">
    <location>
        <position position="57"/>
    </location>
    <ligand>
        <name>Mg(2+)</name>
        <dbReference type="ChEBI" id="CHEBI:18420"/>
    </ligand>
</feature>
<comment type="catalytic activity">
    <reaction evidence="8 10">
        <text>apo-[ACP] + CoA = holo-[ACP] + adenosine 3',5'-bisphosphate + H(+)</text>
        <dbReference type="Rhea" id="RHEA:12068"/>
        <dbReference type="Rhea" id="RHEA-COMP:9685"/>
        <dbReference type="Rhea" id="RHEA-COMP:9690"/>
        <dbReference type="ChEBI" id="CHEBI:15378"/>
        <dbReference type="ChEBI" id="CHEBI:29999"/>
        <dbReference type="ChEBI" id="CHEBI:57287"/>
        <dbReference type="ChEBI" id="CHEBI:58343"/>
        <dbReference type="ChEBI" id="CHEBI:64479"/>
        <dbReference type="EC" id="2.7.8.7"/>
    </reaction>
</comment>
<dbReference type="NCBIfam" id="TIGR00516">
    <property type="entry name" value="acpS"/>
    <property type="match status" value="1"/>
</dbReference>
<evidence type="ECO:0000259" key="11">
    <source>
        <dbReference type="Pfam" id="PF01648"/>
    </source>
</evidence>
<evidence type="ECO:0000256" key="9">
    <source>
        <dbReference type="ARBA" id="ARBA00054726"/>
    </source>
</evidence>
<dbReference type="RefSeq" id="WP_075608424.1">
    <property type="nucleotide sequence ID" value="NZ_CP052766.1"/>
</dbReference>
<comment type="function">
    <text evidence="9">Transfers the 4'-phosphopantetheine moiety from coenzyme A to the 'Ser-36' of acyl-carrier-protein.</text>
</comment>
<dbReference type="FunFam" id="3.90.470.20:FF:000001">
    <property type="entry name" value="Holo-[acyl-carrier-protein] synthase"/>
    <property type="match status" value="1"/>
</dbReference>
<dbReference type="HAMAP" id="MF_00101">
    <property type="entry name" value="AcpS"/>
    <property type="match status" value="1"/>
</dbReference>
<feature type="domain" description="4'-phosphopantetheinyl transferase" evidence="11">
    <location>
        <begin position="6"/>
        <end position="119"/>
    </location>
</feature>
<dbReference type="InterPro" id="IPR004568">
    <property type="entry name" value="Ppantetheine-prot_Trfase_dom"/>
</dbReference>
<dbReference type="NCBIfam" id="TIGR00556">
    <property type="entry name" value="pantethn_trn"/>
    <property type="match status" value="1"/>
</dbReference>
<dbReference type="SUPFAM" id="SSF56214">
    <property type="entry name" value="4'-phosphopantetheinyl transferase"/>
    <property type="match status" value="1"/>
</dbReference>
<keyword evidence="13" id="KW-1185">Reference proteome</keyword>
<dbReference type="GO" id="GO:0000287">
    <property type="term" value="F:magnesium ion binding"/>
    <property type="evidence" value="ECO:0007669"/>
    <property type="project" value="UniProtKB-UniRule"/>
</dbReference>
<evidence type="ECO:0000256" key="10">
    <source>
        <dbReference type="HAMAP-Rule" id="MF_00101"/>
    </source>
</evidence>
<keyword evidence="6 10" id="KW-0443">Lipid metabolism</keyword>
<keyword evidence="7 10" id="KW-0275">Fatty acid biosynthesis</keyword>
<keyword evidence="10" id="KW-0963">Cytoplasm</keyword>
<dbReference type="Gene3D" id="3.90.470.20">
    <property type="entry name" value="4'-phosphopantetheinyl transferase domain"/>
    <property type="match status" value="1"/>
</dbReference>
<protein>
    <recommendedName>
        <fullName evidence="10">Holo-[acyl-carrier-protein] synthase</fullName>
        <shortName evidence="10">Holo-ACP synthase</shortName>
        <ecNumber evidence="10">2.7.8.7</ecNumber>
    </recommendedName>
    <alternativeName>
        <fullName evidence="10">4'-phosphopantetheinyl transferase AcpS</fullName>
    </alternativeName>
</protein>
<reference evidence="13" key="1">
    <citation type="submission" date="2014-12" db="EMBL/GenBank/DDBJ databases">
        <title>Complete genome sequence of a multi-drug resistant Klebsiella pneumoniae.</title>
        <authorList>
            <person name="Hua X."/>
            <person name="Chen Q."/>
            <person name="Li X."/>
            <person name="Feng Y."/>
            <person name="Ruan Z."/>
            <person name="Yu Y."/>
        </authorList>
    </citation>
    <scope>NUCLEOTIDE SEQUENCE [LARGE SCALE GENOMIC DNA]</scope>
    <source>
        <strain evidence="13">5.12</strain>
    </source>
</reference>
<dbReference type="InterPro" id="IPR037143">
    <property type="entry name" value="4-PPantetheinyl_Trfase_dom_sf"/>
</dbReference>
<dbReference type="GO" id="GO:0008897">
    <property type="term" value="F:holo-[acyl-carrier-protein] synthase activity"/>
    <property type="evidence" value="ECO:0007669"/>
    <property type="project" value="UniProtKB-UniRule"/>
</dbReference>
<dbReference type="Proteomes" id="UP000219285">
    <property type="component" value="Chromosome"/>
</dbReference>
<evidence type="ECO:0000313" key="13">
    <source>
        <dbReference type="Proteomes" id="UP000219285"/>
    </source>
</evidence>
<keyword evidence="1 10" id="KW-0444">Lipid biosynthesis</keyword>
<dbReference type="Pfam" id="PF01648">
    <property type="entry name" value="ACPS"/>
    <property type="match status" value="1"/>
</dbReference>
<comment type="subcellular location">
    <subcellularLocation>
        <location evidence="10">Cytoplasm</location>
    </subcellularLocation>
</comment>
<evidence type="ECO:0000256" key="4">
    <source>
        <dbReference type="ARBA" id="ARBA00022832"/>
    </source>
</evidence>
<evidence type="ECO:0000256" key="1">
    <source>
        <dbReference type="ARBA" id="ARBA00022516"/>
    </source>
</evidence>
<evidence type="ECO:0000256" key="3">
    <source>
        <dbReference type="ARBA" id="ARBA00022723"/>
    </source>
</evidence>
<feature type="binding site" evidence="10">
    <location>
        <position position="9"/>
    </location>
    <ligand>
        <name>Mg(2+)</name>
        <dbReference type="ChEBI" id="CHEBI:18420"/>
    </ligand>
</feature>
<sequence>MAIAGMGTDIIEIDRIAQNLARTPRLAARILTSREMQIFAEHSEPARYLAKRFAAKEAAVKALGTGIGRGISWQHIEVCNDQLGAPFLLFSGEFAVHCDKRAIVSSHLSISDEKHYAVATVILETATA</sequence>
<gene>
    <name evidence="10" type="primary">acpS</name>
    <name evidence="12" type="ORF">CA267_005480</name>
</gene>
<accession>A0A6M4MDP5</accession>
<comment type="cofactor">
    <cofactor evidence="10">
        <name>Mg(2+)</name>
        <dbReference type="ChEBI" id="CHEBI:18420"/>
    </cofactor>
</comment>
<proteinExistence type="inferred from homology"/>
<dbReference type="EMBL" id="CP052766">
    <property type="protein sequence ID" value="QJR80266.1"/>
    <property type="molecule type" value="Genomic_DNA"/>
</dbReference>
<comment type="function">
    <text evidence="10">Transfers the 4'-phosphopantetheine moiety from coenzyme A to a Ser of acyl-carrier-protein.</text>
</comment>
<keyword evidence="2 10" id="KW-0808">Transferase</keyword>
<evidence type="ECO:0000256" key="6">
    <source>
        <dbReference type="ARBA" id="ARBA00023098"/>
    </source>
</evidence>
<reference evidence="12 13" key="2">
    <citation type="submission" date="2020-04" db="EMBL/GenBank/DDBJ databases">
        <title>Complete genome sequence of Alteromonas pelagimontana 5.12T.</title>
        <authorList>
            <person name="Sinha R.K."/>
            <person name="Krishnan K.P."/>
            <person name="Kurian J.P."/>
        </authorList>
    </citation>
    <scope>NUCLEOTIDE SEQUENCE [LARGE SCALE GENOMIC DNA]</scope>
    <source>
        <strain evidence="12 13">5.12</strain>
    </source>
</reference>
<evidence type="ECO:0000256" key="8">
    <source>
        <dbReference type="ARBA" id="ARBA00050875"/>
    </source>
</evidence>
<organism evidence="12 13">
    <name type="scientific">Alteromonas pelagimontana</name>
    <dbReference type="NCBI Taxonomy" id="1858656"/>
    <lineage>
        <taxon>Bacteria</taxon>
        <taxon>Pseudomonadati</taxon>
        <taxon>Pseudomonadota</taxon>
        <taxon>Gammaproteobacteria</taxon>
        <taxon>Alteromonadales</taxon>
        <taxon>Alteromonadaceae</taxon>
        <taxon>Alteromonas/Salinimonas group</taxon>
        <taxon>Alteromonas</taxon>
    </lineage>
</organism>